<name>A0A0C2YSB5_HEBCY</name>
<dbReference type="HOGENOM" id="CLU_448362_0_0_1"/>
<reference evidence="3" key="2">
    <citation type="submission" date="2015-01" db="EMBL/GenBank/DDBJ databases">
        <title>Evolutionary Origins and Diversification of the Mycorrhizal Mutualists.</title>
        <authorList>
            <consortium name="DOE Joint Genome Institute"/>
            <consortium name="Mycorrhizal Genomics Consortium"/>
            <person name="Kohler A."/>
            <person name="Kuo A."/>
            <person name="Nagy L.G."/>
            <person name="Floudas D."/>
            <person name="Copeland A."/>
            <person name="Barry K.W."/>
            <person name="Cichocki N."/>
            <person name="Veneault-Fourrey C."/>
            <person name="LaButti K."/>
            <person name="Lindquist E.A."/>
            <person name="Lipzen A."/>
            <person name="Lundell T."/>
            <person name="Morin E."/>
            <person name="Murat C."/>
            <person name="Riley R."/>
            <person name="Ohm R."/>
            <person name="Sun H."/>
            <person name="Tunlid A."/>
            <person name="Henrissat B."/>
            <person name="Grigoriev I.V."/>
            <person name="Hibbett D.S."/>
            <person name="Martin F."/>
        </authorList>
    </citation>
    <scope>NUCLEOTIDE SEQUENCE [LARGE SCALE GENOMIC DNA]</scope>
    <source>
        <strain evidence="3">h7</strain>
    </source>
</reference>
<reference evidence="2 3" key="1">
    <citation type="submission" date="2014-04" db="EMBL/GenBank/DDBJ databases">
        <authorList>
            <consortium name="DOE Joint Genome Institute"/>
            <person name="Kuo A."/>
            <person name="Gay G."/>
            <person name="Dore J."/>
            <person name="Kohler A."/>
            <person name="Nagy L.G."/>
            <person name="Floudas D."/>
            <person name="Copeland A."/>
            <person name="Barry K.W."/>
            <person name="Cichocki N."/>
            <person name="Veneault-Fourrey C."/>
            <person name="LaButti K."/>
            <person name="Lindquist E.A."/>
            <person name="Lipzen A."/>
            <person name="Lundell T."/>
            <person name="Morin E."/>
            <person name="Murat C."/>
            <person name="Sun H."/>
            <person name="Tunlid A."/>
            <person name="Henrissat B."/>
            <person name="Grigoriev I.V."/>
            <person name="Hibbett D.S."/>
            <person name="Martin F."/>
            <person name="Nordberg H.P."/>
            <person name="Cantor M.N."/>
            <person name="Hua S.X."/>
        </authorList>
    </citation>
    <scope>NUCLEOTIDE SEQUENCE [LARGE SCALE GENOMIC DNA]</scope>
    <source>
        <strain evidence="3">h7</strain>
    </source>
</reference>
<keyword evidence="3" id="KW-1185">Reference proteome</keyword>
<evidence type="ECO:0000256" key="1">
    <source>
        <dbReference type="SAM" id="MobiDB-lite"/>
    </source>
</evidence>
<evidence type="ECO:0008006" key="4">
    <source>
        <dbReference type="Google" id="ProtNLM"/>
    </source>
</evidence>
<proteinExistence type="predicted"/>
<dbReference type="EMBL" id="KN831774">
    <property type="protein sequence ID" value="KIM43937.1"/>
    <property type="molecule type" value="Genomic_DNA"/>
</dbReference>
<dbReference type="Proteomes" id="UP000053424">
    <property type="component" value="Unassembled WGS sequence"/>
</dbReference>
<feature type="region of interest" description="Disordered" evidence="1">
    <location>
        <begin position="1"/>
        <end position="29"/>
    </location>
</feature>
<evidence type="ECO:0000313" key="3">
    <source>
        <dbReference type="Proteomes" id="UP000053424"/>
    </source>
</evidence>
<organism evidence="2 3">
    <name type="scientific">Hebeloma cylindrosporum</name>
    <dbReference type="NCBI Taxonomy" id="76867"/>
    <lineage>
        <taxon>Eukaryota</taxon>
        <taxon>Fungi</taxon>
        <taxon>Dikarya</taxon>
        <taxon>Basidiomycota</taxon>
        <taxon>Agaricomycotina</taxon>
        <taxon>Agaricomycetes</taxon>
        <taxon>Agaricomycetidae</taxon>
        <taxon>Agaricales</taxon>
        <taxon>Agaricineae</taxon>
        <taxon>Hymenogastraceae</taxon>
        <taxon>Hebeloma</taxon>
    </lineage>
</organism>
<dbReference type="AlphaFoldDB" id="A0A0C2YSB5"/>
<feature type="region of interest" description="Disordered" evidence="1">
    <location>
        <begin position="95"/>
        <end position="118"/>
    </location>
</feature>
<sequence>MGVHPDTNIEGVPYSSSRPGTVDDSLSPPTTGLLDLPTEILLHIFQDSMIKPVDLYSLAILSKRLNMIAIPLFLDAKSITRPEDTLTLIFDDSSQPSHHHFFKRSRPTSRFDDTNERDDLDPLGPEAGIMVAFHITSVREMRCTFPHLFSDITTLLRHLNRLDMFLLRLTSVKSLTMHFEGDHRYRHSTLNAWSTVPFQFSVIMGNICRSLEARGCETFLIYNRSHHFQYWKPEVYSREMAEHNAFTFLPQSPSSEELYRAKEKLGIKISHLREGLHIPPKLPPKDPHTTYGFFDPSSVSSGISSLRTLHIQTPFLLLPRCFPHVRGLIHASKDTLTSLSFSHILFDDRLIHSCLTALCLDRPNSITHLSITRCRRIPNLTLLTFLRCFRDRLEHLELDKESTCMMSGDDLHLPFVHLNELRILKAPLDWVQYFLQGDSWQFGDNETTHGPPLSHLSSVTIQCRAAEATFFEYRAFYPLLNVILEPLHTRSEAPPHVPSAVQPEVSLDITLHTESWHMDQDRAVFNLLMPAASPQSWSRGRYTPTLHEHPTRPRPPIHWNLISRLNLAPLQPPEDLYQARTLVQWVITLFPGVEEVTFPLPYIRHLMTPAEYRARQLAMLNSAAAYILKAMRERHIDEDSPPVAWRKLVVGQWTFTFDLDTTYGDSFQVASDT</sequence>
<dbReference type="CDD" id="cd09917">
    <property type="entry name" value="F-box_SF"/>
    <property type="match status" value="1"/>
</dbReference>
<feature type="compositionally biased region" description="Basic residues" evidence="1">
    <location>
        <begin position="97"/>
        <end position="107"/>
    </location>
</feature>
<protein>
    <recommendedName>
        <fullName evidence="4">F-box domain-containing protein</fullName>
    </recommendedName>
</protein>
<gene>
    <name evidence="2" type="ORF">M413DRAFT_443001</name>
</gene>
<evidence type="ECO:0000313" key="2">
    <source>
        <dbReference type="EMBL" id="KIM43937.1"/>
    </source>
</evidence>
<accession>A0A0C2YSB5</accession>
<dbReference type="OrthoDB" id="3037258at2759"/>